<organism evidence="1 2">
    <name type="scientific">Maribellus comscasis</name>
    <dbReference type="NCBI Taxonomy" id="2681766"/>
    <lineage>
        <taxon>Bacteria</taxon>
        <taxon>Pseudomonadati</taxon>
        <taxon>Bacteroidota</taxon>
        <taxon>Bacteroidia</taxon>
        <taxon>Marinilabiliales</taxon>
        <taxon>Prolixibacteraceae</taxon>
        <taxon>Maribellus</taxon>
    </lineage>
</organism>
<accession>A0A6I6K5S4</accession>
<dbReference type="SUPFAM" id="SSF63829">
    <property type="entry name" value="Calcium-dependent phosphotriesterase"/>
    <property type="match status" value="1"/>
</dbReference>
<evidence type="ECO:0000313" key="1">
    <source>
        <dbReference type="EMBL" id="QGY46983.1"/>
    </source>
</evidence>
<proteinExistence type="predicted"/>
<keyword evidence="2" id="KW-1185">Reference proteome</keyword>
<reference evidence="1 2" key="1">
    <citation type="submission" date="2019-11" db="EMBL/GenBank/DDBJ databases">
        <authorList>
            <person name="Zheng R.K."/>
            <person name="Sun C.M."/>
        </authorList>
    </citation>
    <scope>NUCLEOTIDE SEQUENCE [LARGE SCALE GENOMIC DNA]</scope>
    <source>
        <strain evidence="1 2">WC007</strain>
    </source>
</reference>
<dbReference type="EMBL" id="CP046401">
    <property type="protein sequence ID" value="QGY46983.1"/>
    <property type="molecule type" value="Genomic_DNA"/>
</dbReference>
<dbReference type="Pfam" id="PF17170">
    <property type="entry name" value="DUF5128"/>
    <property type="match status" value="1"/>
</dbReference>
<evidence type="ECO:0000313" key="2">
    <source>
        <dbReference type="Proteomes" id="UP000428260"/>
    </source>
</evidence>
<dbReference type="Gene3D" id="2.120.10.30">
    <property type="entry name" value="TolB, C-terminal domain"/>
    <property type="match status" value="1"/>
</dbReference>
<protein>
    <submittedName>
        <fullName evidence="1">6-bladed beta-propeller</fullName>
    </submittedName>
</protein>
<dbReference type="Proteomes" id="UP000428260">
    <property type="component" value="Chromosome"/>
</dbReference>
<sequence length="415" mass="48441">MKNLIPFLSLLFLLGCNSKVKTPQEKKKTVEPVDKIEYPQIINIGKDFKNSKELRLSEIADDIEYIKLEKTPESLVGGGNPGWYVTSEYIFVYSQNKLLQFDRLGKFIKQFGRNGRGPGEFQSMKGMVADESKNILYVIANFKHVVLMYDLITGEFLGNFPVNDYLGAAIMNRPIQMLGKDTFIVLTHPFAKFKPDYSIFEIIDNKGNVLNKRKSSLFSFQADKNVRRIPNGNNQIWFFNNQFRFYEGLNDTVYNFKDFKLEPVYIFDLGKYKGPFEEMTTKFFKEIPGYILLVSFWETQKYLLFGFLYNGKSQRGFYDKTEGKFYRLTPAEDIQEGIINDIDGGLSFWPSHSVEHSDREWIYWFDAIELKQKLTEEYLGISEAKYLGKKENLKRFMKGLLVDDNPIIFEVKLKE</sequence>
<name>A0A6I6K5S4_9BACT</name>
<gene>
    <name evidence="1" type="ORF">GM418_25970</name>
</gene>
<dbReference type="InterPro" id="IPR011042">
    <property type="entry name" value="6-blade_b-propeller_TolB-like"/>
</dbReference>
<dbReference type="PROSITE" id="PS51257">
    <property type="entry name" value="PROKAR_LIPOPROTEIN"/>
    <property type="match status" value="1"/>
</dbReference>
<dbReference type="RefSeq" id="WP_158870404.1">
    <property type="nucleotide sequence ID" value="NZ_CP046401.1"/>
</dbReference>
<dbReference type="AlphaFoldDB" id="A0A6I6K5S4"/>
<dbReference type="KEGG" id="mcos:GM418_25970"/>